<dbReference type="PANTHER" id="PTHR46098:SF1">
    <property type="entry name" value="TRNA (CYTOSINE(38)-C(5))-METHYLTRANSFERASE"/>
    <property type="match status" value="1"/>
</dbReference>
<dbReference type="GO" id="GO:0032259">
    <property type="term" value="P:methylation"/>
    <property type="evidence" value="ECO:0007669"/>
    <property type="project" value="UniProtKB-KW"/>
</dbReference>
<dbReference type="InterPro" id="IPR001525">
    <property type="entry name" value="C5_MeTfrase"/>
</dbReference>
<dbReference type="InParanoid" id="T1HRV8"/>
<dbReference type="InterPro" id="IPR009951">
    <property type="entry name" value="Host-nuc_inhib_Gam"/>
</dbReference>
<keyword evidence="1" id="KW-0489">Methyltransferase</keyword>
<dbReference type="AlphaFoldDB" id="T1HRV8"/>
<evidence type="ECO:0000313" key="4">
    <source>
        <dbReference type="EnsemblMetazoa" id="RPRC006778-PA"/>
    </source>
</evidence>
<dbReference type="GO" id="GO:0003690">
    <property type="term" value="F:double-stranded DNA binding"/>
    <property type="evidence" value="ECO:0007669"/>
    <property type="project" value="InterPro"/>
</dbReference>
<dbReference type="SUPFAM" id="SSF161266">
    <property type="entry name" value="Gam-like"/>
    <property type="match status" value="1"/>
</dbReference>
<dbReference type="InterPro" id="IPR050750">
    <property type="entry name" value="C5-MTase"/>
</dbReference>
<dbReference type="Gene3D" id="3.40.50.150">
    <property type="entry name" value="Vaccinia Virus protein VP39"/>
    <property type="match status" value="1"/>
</dbReference>
<evidence type="ECO:0000256" key="3">
    <source>
        <dbReference type="ARBA" id="ARBA00022691"/>
    </source>
</evidence>
<protein>
    <submittedName>
        <fullName evidence="4">Uncharacterized protein</fullName>
    </submittedName>
</protein>
<dbReference type="EnsemblMetazoa" id="RPRC006778-RA">
    <property type="protein sequence ID" value="RPRC006778-PA"/>
    <property type="gene ID" value="RPRC006778"/>
</dbReference>
<organism evidence="4 5">
    <name type="scientific">Rhodnius prolixus</name>
    <name type="common">Triatomid bug</name>
    <dbReference type="NCBI Taxonomy" id="13249"/>
    <lineage>
        <taxon>Eukaryota</taxon>
        <taxon>Metazoa</taxon>
        <taxon>Ecdysozoa</taxon>
        <taxon>Arthropoda</taxon>
        <taxon>Hexapoda</taxon>
        <taxon>Insecta</taxon>
        <taxon>Pterygota</taxon>
        <taxon>Neoptera</taxon>
        <taxon>Paraneoptera</taxon>
        <taxon>Hemiptera</taxon>
        <taxon>Heteroptera</taxon>
        <taxon>Panheteroptera</taxon>
        <taxon>Cimicomorpha</taxon>
        <taxon>Reduviidae</taxon>
        <taxon>Triatominae</taxon>
        <taxon>Rhodnius</taxon>
    </lineage>
</organism>
<dbReference type="Pfam" id="PF00145">
    <property type="entry name" value="DNA_methylase"/>
    <property type="match status" value="1"/>
</dbReference>
<evidence type="ECO:0000256" key="2">
    <source>
        <dbReference type="ARBA" id="ARBA00022679"/>
    </source>
</evidence>
<evidence type="ECO:0000313" key="5">
    <source>
        <dbReference type="Proteomes" id="UP000015103"/>
    </source>
</evidence>
<dbReference type="SUPFAM" id="SSF53335">
    <property type="entry name" value="S-adenosyl-L-methionine-dependent methyltransferases"/>
    <property type="match status" value="1"/>
</dbReference>
<dbReference type="VEuPathDB" id="VectorBase:RPRC006778"/>
<sequence length="433" mass="48185">VKNMTKKKTRIKAAAGACTPQTRERVISDIKKLGDTQREMTRLETQINDEIARLTHQHAADIEAMKARITLLQRGIQTWCEANREGLTQNGKTKTANLITGGAVMRAWYNDTDPYVGQWLRNLMAAGHIAPGDVDERSIEEIKPDELQSYTQCHFFAGIGTWSYALRKVCWPDDKPVWTGSCPCQPFSPAGKGKGFADERRLWPAFFHLIQQCKPDVIFGEQVASPDGLAWLDLVQIDLEAENYATAALDLCAAGFGAPHSRQRLYWVADAHYAGRKGWQGMPECAAQCPTGEGGVVNGLANTDRRQHEKCLSGLEEGFSMETPRETVQFTRRCLSDRRVANDATCPTHGFWREADWLCCRDGKWRPVEPGTRPLADGITNRVGRLRAYGNTLNAPQAHNFIAACMHALTQDTAKTIPPSDVIITPFEQEVSA</sequence>
<dbReference type="Proteomes" id="UP000015103">
    <property type="component" value="Unassembled WGS sequence"/>
</dbReference>
<accession>T1HRV8</accession>
<evidence type="ECO:0000256" key="1">
    <source>
        <dbReference type="ARBA" id="ARBA00022603"/>
    </source>
</evidence>
<dbReference type="HOGENOM" id="CLU_042521_1_0_1"/>
<dbReference type="Gene3D" id="1.20.5.170">
    <property type="match status" value="1"/>
</dbReference>
<dbReference type="GO" id="GO:0008168">
    <property type="term" value="F:methyltransferase activity"/>
    <property type="evidence" value="ECO:0007669"/>
    <property type="project" value="UniProtKB-KW"/>
</dbReference>
<dbReference type="InterPro" id="IPR029063">
    <property type="entry name" value="SAM-dependent_MTases_sf"/>
</dbReference>
<dbReference type="PANTHER" id="PTHR46098">
    <property type="entry name" value="TRNA (CYTOSINE(38)-C(5))-METHYLTRANSFERASE"/>
    <property type="match status" value="1"/>
</dbReference>
<keyword evidence="3" id="KW-0949">S-adenosyl-L-methionine</keyword>
<dbReference type="Pfam" id="PF07352">
    <property type="entry name" value="Phage_Mu_Gam"/>
    <property type="match status" value="1"/>
</dbReference>
<name>T1HRV8_RHOPR</name>
<keyword evidence="5" id="KW-1185">Reference proteome</keyword>
<proteinExistence type="predicted"/>
<reference evidence="4" key="1">
    <citation type="submission" date="2015-05" db="UniProtKB">
        <authorList>
            <consortium name="EnsemblMetazoa"/>
        </authorList>
    </citation>
    <scope>IDENTIFICATION</scope>
</reference>
<dbReference type="EMBL" id="ACPB03026523">
    <property type="status" value="NOT_ANNOTATED_CDS"/>
    <property type="molecule type" value="Genomic_DNA"/>
</dbReference>
<dbReference type="GO" id="GO:0042262">
    <property type="term" value="P:DNA protection"/>
    <property type="evidence" value="ECO:0007669"/>
    <property type="project" value="InterPro"/>
</dbReference>
<keyword evidence="2" id="KW-0808">Transferase</keyword>